<feature type="signal peptide" evidence="3">
    <location>
        <begin position="1"/>
        <end position="20"/>
    </location>
</feature>
<accession>A0A8J5XQ47</accession>
<evidence type="ECO:0000256" key="2">
    <source>
        <dbReference type="SAM" id="Phobius"/>
    </source>
</evidence>
<dbReference type="InterPro" id="IPR035999">
    <property type="entry name" value="Sec7_dom_sf"/>
</dbReference>
<feature type="transmembrane region" description="Helical" evidence="2">
    <location>
        <begin position="179"/>
        <end position="197"/>
    </location>
</feature>
<evidence type="ECO:0008006" key="8">
    <source>
        <dbReference type="Google" id="ProtNLM"/>
    </source>
</evidence>
<feature type="region of interest" description="Disordered" evidence="1">
    <location>
        <begin position="788"/>
        <end position="867"/>
    </location>
</feature>
<name>A0A8J5XQ47_DIALT</name>
<dbReference type="InterPro" id="IPR000904">
    <property type="entry name" value="Sec7_dom"/>
</dbReference>
<dbReference type="PROSITE" id="PS50003">
    <property type="entry name" value="PH_DOMAIN"/>
    <property type="match status" value="1"/>
</dbReference>
<feature type="region of interest" description="Disordered" evidence="1">
    <location>
        <begin position="284"/>
        <end position="307"/>
    </location>
</feature>
<dbReference type="PANTHER" id="PTHR10663">
    <property type="entry name" value="GUANYL-NUCLEOTIDE EXCHANGE FACTOR"/>
    <property type="match status" value="1"/>
</dbReference>
<protein>
    <recommendedName>
        <fullName evidence="8">SEC7 domain-containing protein</fullName>
    </recommendedName>
</protein>
<feature type="chain" id="PRO_5035212274" description="SEC7 domain-containing protein" evidence="3">
    <location>
        <begin position="21"/>
        <end position="1271"/>
    </location>
</feature>
<dbReference type="Pfam" id="PF01369">
    <property type="entry name" value="Sec7"/>
    <property type="match status" value="1"/>
</dbReference>
<dbReference type="CDD" id="cd00821">
    <property type="entry name" value="PH"/>
    <property type="match status" value="1"/>
</dbReference>
<evidence type="ECO:0000259" key="4">
    <source>
        <dbReference type="PROSITE" id="PS50003"/>
    </source>
</evidence>
<reference evidence="6" key="1">
    <citation type="submission" date="2021-05" db="EMBL/GenBank/DDBJ databases">
        <title>The genome of the haptophyte Pavlova lutheri (Diacronema luteri, Pavlovales) - a model for lipid biosynthesis in eukaryotic algae.</title>
        <authorList>
            <person name="Hulatt C.J."/>
            <person name="Posewitz M.C."/>
        </authorList>
    </citation>
    <scope>NUCLEOTIDE SEQUENCE</scope>
    <source>
        <strain evidence="6">NIVA-4/92</strain>
    </source>
</reference>
<organism evidence="6 7">
    <name type="scientific">Diacronema lutheri</name>
    <name type="common">Unicellular marine alga</name>
    <name type="synonym">Monochrysis lutheri</name>
    <dbReference type="NCBI Taxonomy" id="2081491"/>
    <lineage>
        <taxon>Eukaryota</taxon>
        <taxon>Haptista</taxon>
        <taxon>Haptophyta</taxon>
        <taxon>Pavlovophyceae</taxon>
        <taxon>Pavlovales</taxon>
        <taxon>Pavlovaceae</taxon>
        <taxon>Diacronema</taxon>
    </lineage>
</organism>
<keyword evidence="7" id="KW-1185">Reference proteome</keyword>
<feature type="domain" description="SEC7" evidence="5">
    <location>
        <begin position="916"/>
        <end position="1098"/>
    </location>
</feature>
<dbReference type="InterPro" id="IPR011993">
    <property type="entry name" value="PH-like_dom_sf"/>
</dbReference>
<dbReference type="SUPFAM" id="SSF48425">
    <property type="entry name" value="Sec7 domain"/>
    <property type="match status" value="1"/>
</dbReference>
<evidence type="ECO:0000256" key="1">
    <source>
        <dbReference type="SAM" id="MobiDB-lite"/>
    </source>
</evidence>
<dbReference type="GO" id="GO:0032012">
    <property type="term" value="P:regulation of ARF protein signal transduction"/>
    <property type="evidence" value="ECO:0007669"/>
    <property type="project" value="InterPro"/>
</dbReference>
<comment type="caution">
    <text evidence="6">The sequence shown here is derived from an EMBL/GenBank/DDBJ whole genome shotgun (WGS) entry which is preliminary data.</text>
</comment>
<evidence type="ECO:0000313" key="7">
    <source>
        <dbReference type="Proteomes" id="UP000751190"/>
    </source>
</evidence>
<feature type="transmembrane region" description="Helical" evidence="2">
    <location>
        <begin position="148"/>
        <end position="167"/>
    </location>
</feature>
<dbReference type="Gene3D" id="2.30.29.30">
    <property type="entry name" value="Pleckstrin-homology domain (PH domain)/Phosphotyrosine-binding domain (PTB)"/>
    <property type="match status" value="1"/>
</dbReference>
<keyword evidence="2" id="KW-0812">Transmembrane</keyword>
<dbReference type="SUPFAM" id="SSF50729">
    <property type="entry name" value="PH domain-like"/>
    <property type="match status" value="1"/>
</dbReference>
<sequence>MKCMTRVCVACIALACAAAAAPTRHVGLLDELLSARVAAGGRRLIGEPAPRGARESTLLKPSGRALNVPGAALVTIAVALLAYAGMIVVGRWYDAHLKREPSMPRWKELSRKTAVRRAAAAMLRRCSASWWLARLPGEPVTSVERATVLFVTATLELATAATLHALVPPGLAGEPRSSVLILALCALVVGLPATYALRHVFGWADRRIALVDLRLAQLDTVLRRALREHRRNQLELYLPRPIARVVLGSDSGARSPLGAGDGSDVNLASFEANDADSSAAAAHGLPLTNSRPAGEADHAAEPRTAGAGGIRRIDSQDWWRWQADERRNTERASAALLYVCPPLVGGYAPVRPLLAAPARAADSGGRKSAHPANALDNDGAHSLVAPSLLVPATSLVSIATPHGEMVGIFVALDRAEAAAQRRAERAASAAARAARSAERGGVEDSGLLGRVGRALALNDDATDVANAAATAASVRALTDTLANGVVRPLGCPSLRFVQLAVVQAAPPMASGEAALSFFRHSAVQSLLARRSASIEMVRVSPMADDMHSALAGRGRARSSMDDARALAPRARAIRARDVHVAPDQACEGLLRAHREAREAVEAATAPAGAVNASPLKRTLLALARPALLAPRPQGPLDGMQLGGPAAIVAYCGLSEGQLADARLWWSRPRRSRARLAWAVHALLVVSACFVVVATAGWLAEPSGLTRDAWLRAVLGAFGLAQALKLVLELAGALAGAALRGSGPAARPTVARDGERDPESGWWDCRGAQTGREGTAVVAISATRAVVPPARAPAPRAPPRAAPPPNGALTVAADWDETDASLASSDEGEQRATQARARSPSRAPSLVDAPPRRAASPPGPDPSLWPPSKARLAAIAPDEPPSPAGVPPFNLLVTHSAADERELARACAAFNGEESGRHAVGALVSGGHVHNSPDAVAAFVLRAGARLAAPLLVDFVAQPSSRPALRALLRRVDLTSLSLDSAMRKLGVLVELRDDDGAGAMHGVLRAFAERFHECNPTALPSADAVYQLAYALLVLNGRVHGHDARAGALGASSIAHTRALRLRVAAARLSPDHFAYLVRGQRLDAALVDELYRAVVERDLLTEERAHAAVVKEGWLLKRGERAVGWHWRYAILSTRHFSLFKVGEDELPYRCVPLSRAQVAVQVTTGSTPARAFAIVPERAPRARRPPAASGGGADVGGADGAGGAADAAHEPETGSNELVFKARTAGEAHAWVVAIAQFTSSQLPRARGAMVVPLRALEAWEQGNARVAF</sequence>
<dbReference type="PANTHER" id="PTHR10663:SF375">
    <property type="entry name" value="LD29171P"/>
    <property type="match status" value="1"/>
</dbReference>
<dbReference type="Pfam" id="PF00169">
    <property type="entry name" value="PH"/>
    <property type="match status" value="1"/>
</dbReference>
<dbReference type="SMART" id="SM00233">
    <property type="entry name" value="PH"/>
    <property type="match status" value="1"/>
</dbReference>
<dbReference type="Proteomes" id="UP000751190">
    <property type="component" value="Unassembled WGS sequence"/>
</dbReference>
<evidence type="ECO:0000256" key="3">
    <source>
        <dbReference type="SAM" id="SignalP"/>
    </source>
</evidence>
<dbReference type="PROSITE" id="PS50190">
    <property type="entry name" value="SEC7"/>
    <property type="match status" value="1"/>
</dbReference>
<feature type="transmembrane region" description="Helical" evidence="2">
    <location>
        <begin position="675"/>
        <end position="699"/>
    </location>
</feature>
<keyword evidence="3" id="KW-0732">Signal</keyword>
<dbReference type="InterPro" id="IPR023394">
    <property type="entry name" value="Sec7_C_sf"/>
</dbReference>
<feature type="compositionally biased region" description="Pro residues" evidence="1">
    <location>
        <begin position="789"/>
        <end position="805"/>
    </location>
</feature>
<keyword evidence="2" id="KW-0472">Membrane</keyword>
<evidence type="ECO:0000313" key="6">
    <source>
        <dbReference type="EMBL" id="KAG8466262.1"/>
    </source>
</evidence>
<dbReference type="SMART" id="SM00222">
    <property type="entry name" value="Sec7"/>
    <property type="match status" value="1"/>
</dbReference>
<feature type="compositionally biased region" description="Basic and acidic residues" evidence="1">
    <location>
        <begin position="749"/>
        <end position="758"/>
    </location>
</feature>
<dbReference type="GO" id="GO:0005085">
    <property type="term" value="F:guanyl-nucleotide exchange factor activity"/>
    <property type="evidence" value="ECO:0007669"/>
    <property type="project" value="InterPro"/>
</dbReference>
<dbReference type="Gene3D" id="1.10.1000.11">
    <property type="entry name" value="Arf Nucleotide-binding Site Opener,domain 2"/>
    <property type="match status" value="1"/>
</dbReference>
<dbReference type="EMBL" id="JAGTXO010000008">
    <property type="protein sequence ID" value="KAG8466262.1"/>
    <property type="molecule type" value="Genomic_DNA"/>
</dbReference>
<dbReference type="OrthoDB" id="63267at2759"/>
<feature type="region of interest" description="Disordered" evidence="1">
    <location>
        <begin position="739"/>
        <end position="767"/>
    </location>
</feature>
<feature type="compositionally biased region" description="Gly residues" evidence="1">
    <location>
        <begin position="1191"/>
        <end position="1205"/>
    </location>
</feature>
<feature type="transmembrane region" description="Helical" evidence="2">
    <location>
        <begin position="71"/>
        <end position="93"/>
    </location>
</feature>
<gene>
    <name evidence="6" type="ORF">KFE25_002018</name>
</gene>
<keyword evidence="2" id="KW-1133">Transmembrane helix</keyword>
<dbReference type="InterPro" id="IPR001849">
    <property type="entry name" value="PH_domain"/>
</dbReference>
<feature type="domain" description="PH" evidence="4">
    <location>
        <begin position="1109"/>
        <end position="1242"/>
    </location>
</feature>
<feature type="region of interest" description="Disordered" evidence="1">
    <location>
        <begin position="1182"/>
        <end position="1214"/>
    </location>
</feature>
<proteinExistence type="predicted"/>
<evidence type="ECO:0000259" key="5">
    <source>
        <dbReference type="PROSITE" id="PS50190"/>
    </source>
</evidence>
<dbReference type="AlphaFoldDB" id="A0A8J5XQ47"/>